<accession>A0A0U5AVW7</accession>
<dbReference type="Gene3D" id="2.40.30.170">
    <property type="match status" value="1"/>
</dbReference>
<feature type="transmembrane region" description="Helical" evidence="6">
    <location>
        <begin position="7"/>
        <end position="27"/>
    </location>
</feature>
<proteinExistence type="predicted"/>
<dbReference type="Pfam" id="PF25917">
    <property type="entry name" value="BSH_RND"/>
    <property type="match status" value="1"/>
</dbReference>
<keyword evidence="4 6" id="KW-0472">Membrane</keyword>
<dbReference type="PRINTS" id="PR01490">
    <property type="entry name" value="RTXTOXIND"/>
</dbReference>
<evidence type="ECO:0000256" key="1">
    <source>
        <dbReference type="ARBA" id="ARBA00004167"/>
    </source>
</evidence>
<dbReference type="PANTHER" id="PTHR30386">
    <property type="entry name" value="MEMBRANE FUSION SUBUNIT OF EMRAB-TOLC MULTIDRUG EFFLUX PUMP"/>
    <property type="match status" value="1"/>
</dbReference>
<evidence type="ECO:0000259" key="7">
    <source>
        <dbReference type="Pfam" id="PF25917"/>
    </source>
</evidence>
<feature type="coiled-coil region" evidence="5">
    <location>
        <begin position="93"/>
        <end position="211"/>
    </location>
</feature>
<dbReference type="AlphaFoldDB" id="A0A0U5AVW7"/>
<comment type="subcellular location">
    <subcellularLocation>
        <location evidence="1">Membrane</location>
        <topology evidence="1">Single-pass membrane protein</topology>
    </subcellularLocation>
</comment>
<evidence type="ECO:0000313" key="9">
    <source>
        <dbReference type="EMBL" id="BAU23432.1"/>
    </source>
</evidence>
<dbReference type="GO" id="GO:0016020">
    <property type="term" value="C:membrane"/>
    <property type="evidence" value="ECO:0007669"/>
    <property type="project" value="UniProtKB-SubCell"/>
</dbReference>
<dbReference type="SUPFAM" id="SSF111369">
    <property type="entry name" value="HlyD-like secretion proteins"/>
    <property type="match status" value="2"/>
</dbReference>
<evidence type="ECO:0000313" key="10">
    <source>
        <dbReference type="Proteomes" id="UP000068196"/>
    </source>
</evidence>
<dbReference type="PANTHER" id="PTHR30386:SF26">
    <property type="entry name" value="TRANSPORT PROTEIN COMB"/>
    <property type="match status" value="1"/>
</dbReference>
<dbReference type="Gene3D" id="1.10.287.470">
    <property type="entry name" value="Helix hairpin bin"/>
    <property type="match status" value="1"/>
</dbReference>
<dbReference type="PATRIC" id="fig|1653476.3.peg.1098"/>
<feature type="domain" description="Multidrug resistance protein MdtA-like barrel-sandwich hybrid" evidence="7">
    <location>
        <begin position="51"/>
        <end position="277"/>
    </location>
</feature>
<gene>
    <name evidence="9" type="ORF">THC_1050</name>
</gene>
<dbReference type="EMBL" id="AP014945">
    <property type="protein sequence ID" value="BAU23432.1"/>
    <property type="molecule type" value="Genomic_DNA"/>
</dbReference>
<dbReference type="Gene3D" id="2.40.50.100">
    <property type="match status" value="1"/>
</dbReference>
<dbReference type="InterPro" id="IPR058634">
    <property type="entry name" value="AaeA-lik-b-barrel"/>
</dbReference>
<keyword evidence="5" id="KW-0175">Coiled coil</keyword>
<dbReference type="InterPro" id="IPR050739">
    <property type="entry name" value="MFP"/>
</dbReference>
<protein>
    <submittedName>
        <fullName evidence="9">Secretion protein HlyD family protein</fullName>
    </submittedName>
</protein>
<keyword evidence="3 6" id="KW-1133">Transmembrane helix</keyword>
<evidence type="ECO:0000256" key="6">
    <source>
        <dbReference type="SAM" id="Phobius"/>
    </source>
</evidence>
<keyword evidence="10" id="KW-1185">Reference proteome</keyword>
<dbReference type="STRING" id="1653476.THC_1050"/>
<evidence type="ECO:0000256" key="2">
    <source>
        <dbReference type="ARBA" id="ARBA00022692"/>
    </source>
</evidence>
<dbReference type="OrthoDB" id="9811754at2"/>
<evidence type="ECO:0000256" key="3">
    <source>
        <dbReference type="ARBA" id="ARBA00022989"/>
    </source>
</evidence>
<keyword evidence="2 6" id="KW-0812">Transmembrane</keyword>
<organism evidence="9 10">
    <name type="scientific">Caldimicrobium thiodismutans</name>
    <dbReference type="NCBI Taxonomy" id="1653476"/>
    <lineage>
        <taxon>Bacteria</taxon>
        <taxon>Pseudomonadati</taxon>
        <taxon>Thermodesulfobacteriota</taxon>
        <taxon>Thermodesulfobacteria</taxon>
        <taxon>Thermodesulfobacteriales</taxon>
        <taxon>Thermodesulfobacteriaceae</taxon>
        <taxon>Caldimicrobium</taxon>
    </lineage>
</organism>
<evidence type="ECO:0000259" key="8">
    <source>
        <dbReference type="Pfam" id="PF25963"/>
    </source>
</evidence>
<dbReference type="GO" id="GO:0055085">
    <property type="term" value="P:transmembrane transport"/>
    <property type="evidence" value="ECO:0007669"/>
    <property type="project" value="InterPro"/>
</dbReference>
<dbReference type="InterPro" id="IPR058625">
    <property type="entry name" value="MdtA-like_BSH"/>
</dbReference>
<dbReference type="KEGG" id="cthi:THC_1050"/>
<name>A0A0U5AVW7_9BACT</name>
<dbReference type="RefSeq" id="WP_068514340.1">
    <property type="nucleotide sequence ID" value="NZ_AP014945.1"/>
</dbReference>
<evidence type="ECO:0000256" key="4">
    <source>
        <dbReference type="ARBA" id="ARBA00023136"/>
    </source>
</evidence>
<dbReference type="Proteomes" id="UP000068196">
    <property type="component" value="Chromosome"/>
</dbReference>
<reference evidence="9 10" key="1">
    <citation type="journal article" date="2016" name="Int. J. Syst. Evol. Microbiol.">
        <title>Caldimicrobium thiodismutans sp. nov., a sulfur-disproportionating bacterium isolated from a hot spring, and emended description of the genus Caldimicrobium.</title>
        <authorList>
            <person name="Kojima H."/>
            <person name="Umezawa K."/>
            <person name="Fukui M."/>
        </authorList>
    </citation>
    <scope>NUCLEOTIDE SEQUENCE [LARGE SCALE GENOMIC DNA]</scope>
    <source>
        <strain evidence="9 10">TF1</strain>
    </source>
</reference>
<sequence length="376" mass="43342">MQKKKIGIYILGFFLLFFLSLFGYFIWKRYHYAVTDAVFVQADRLVYVSFPKINGKLIKLYKKEGDWIKEGEILAELEPFDYEKRVTQLEESVKEVSSQRASLFDSKRKLEREIILKIEQIQKQLESLQAKKRAQIAKLEAIKARLDLVRKDRLRLENLYKEGLISQQSLEAKETEEKELNHQLEAEKELLNSIERDIKALEKTRTLLENEIFTVKSLASQIEALKYKEKALLKQKEEALLYYEYTKLKSPITGVIAKKFHSEGDVIAPGEPIYVVVDPESFYILVLLEETKLKGIKKGAYARIRLDAYPGKVWEGEVEEILPASAATFALVPRDISAGEFTKLAQRIPVKIKITKGDRGLLKVGLGGEVEIKRVR</sequence>
<reference evidence="10" key="2">
    <citation type="journal article" date="2016" name="Int. J. Syst. Evol. Microbiol.">
        <title>Caldimicrobium thiodismutans sp. nov., a sulfur-disproportionating bacterium isolated from a hot spring.</title>
        <authorList>
            <person name="Kojima H."/>
            <person name="Umezawa K."/>
            <person name="Fukui M."/>
        </authorList>
    </citation>
    <scope>NUCLEOTIDE SEQUENCE [LARGE SCALE GENOMIC DNA]</scope>
    <source>
        <strain evidence="10">TF1</strain>
    </source>
</reference>
<evidence type="ECO:0000256" key="5">
    <source>
        <dbReference type="SAM" id="Coils"/>
    </source>
</evidence>
<dbReference type="Pfam" id="PF25963">
    <property type="entry name" value="Beta-barrel_AAEA"/>
    <property type="match status" value="1"/>
</dbReference>
<feature type="domain" description="p-hydroxybenzoic acid efflux pump subunit AaeA-like beta-barrel" evidence="8">
    <location>
        <begin position="281"/>
        <end position="360"/>
    </location>
</feature>